<dbReference type="EMBL" id="MG999880">
    <property type="protein sequence ID" value="AWW11721.1"/>
    <property type="molecule type" value="Genomic_DNA"/>
</dbReference>
<accession>A0A2Z4HA94</accession>
<reference evidence="2" key="1">
    <citation type="journal article" date="2018" name="MSphere">
        <title>Ultrasensitive Capture of Human Herpes Simplex Virus Genomes Directly from Clinical Samples Reveals Extraordinarily Limited Evolution in Cell Culture.</title>
        <authorList>
            <person name="Greninger A.L."/>
            <person name="Roychoudhury P."/>
            <person name="Xie H."/>
            <person name="Casto A."/>
            <person name="Cent A."/>
            <person name="Pepper G."/>
            <person name="Koelle D.M."/>
            <person name="Huang M.L."/>
            <person name="Wald A."/>
            <person name="Johnston C."/>
            <person name="Jerome K.R."/>
        </authorList>
    </citation>
    <scope>NUCLEOTIDE SEQUENCE</scope>
    <source>
        <strain evidence="2">2007-16426</strain>
    </source>
</reference>
<sequence>MDRRGAGGRIPTRAGGGVAGRLLARGHINNDSGPFCLCRLCVRAPALRCRRRRRRRRRRPCSVSVAGRRVDSRGAGGWKAGGCRMGIRTSTSRPSIPRSPRLFLASPNTPPLSVGVVIVVGIVRAGGRRGRGGGVGGGARRSTGLSGGVGWVGEGEETWVGVSVGGCFFLWLFFVSVSVPRHPPPSVPSVPPSRVFVFVYSDIGLFKINTAVLRVCSCVWLGAYMWGPGGGMGFSGGGRRAGRGAGDNGPRGTGDRGWVSRGGWVGGGGRAGPGRAGWAGFGKTRRRRRRRGGGDGGKARTRPGGWERGPGRS</sequence>
<organismHost>
    <name type="scientific">Homo sapiens</name>
    <name type="common">Human</name>
    <dbReference type="NCBI Taxonomy" id="9606"/>
</organismHost>
<proteinExistence type="predicted"/>
<name>A0A2Z4HA94_HHV1</name>
<feature type="region of interest" description="Disordered" evidence="1">
    <location>
        <begin position="240"/>
        <end position="313"/>
    </location>
</feature>
<protein>
    <submittedName>
        <fullName evidence="2">Uncharacterized protein</fullName>
    </submittedName>
</protein>
<evidence type="ECO:0000256" key="1">
    <source>
        <dbReference type="SAM" id="MobiDB-lite"/>
    </source>
</evidence>
<feature type="compositionally biased region" description="Gly residues" evidence="1">
    <location>
        <begin position="240"/>
        <end position="252"/>
    </location>
</feature>
<organism evidence="2">
    <name type="scientific">Human herpesvirus 1</name>
    <name type="common">HHV-1</name>
    <name type="synonym">Human herpes simplex virus 1</name>
    <dbReference type="NCBI Taxonomy" id="10298"/>
    <lineage>
        <taxon>Viruses</taxon>
        <taxon>Duplodnaviria</taxon>
        <taxon>Heunggongvirae</taxon>
        <taxon>Peploviricota</taxon>
        <taxon>Herviviricetes</taxon>
        <taxon>Herpesvirales</taxon>
        <taxon>Orthoherpesviridae</taxon>
        <taxon>Alphaherpesvirinae</taxon>
        <taxon>Simplexvirus</taxon>
        <taxon>Simplexvirus humanalpha1</taxon>
    </lineage>
</organism>
<evidence type="ECO:0000313" key="2">
    <source>
        <dbReference type="EMBL" id="AWW11721.1"/>
    </source>
</evidence>
<feature type="compositionally biased region" description="Gly residues" evidence="1">
    <location>
        <begin position="263"/>
        <end position="280"/>
    </location>
</feature>